<evidence type="ECO:0000313" key="1">
    <source>
        <dbReference type="EMBL" id="OGC69535.1"/>
    </source>
</evidence>
<dbReference type="AlphaFoldDB" id="A0A1F4WJC5"/>
<dbReference type="EMBL" id="MEWA01000020">
    <property type="protein sequence ID" value="OGC69535.1"/>
    <property type="molecule type" value="Genomic_DNA"/>
</dbReference>
<reference evidence="1 2" key="1">
    <citation type="journal article" date="2016" name="Nat. Commun.">
        <title>Thousands of microbial genomes shed light on interconnected biogeochemical processes in an aquifer system.</title>
        <authorList>
            <person name="Anantharaman K."/>
            <person name="Brown C.T."/>
            <person name="Hug L.A."/>
            <person name="Sharon I."/>
            <person name="Castelle C.J."/>
            <person name="Probst A.J."/>
            <person name="Thomas B.C."/>
            <person name="Singh A."/>
            <person name="Wilkins M.J."/>
            <person name="Karaoz U."/>
            <person name="Brodie E.L."/>
            <person name="Williams K.H."/>
            <person name="Hubbard S.S."/>
            <person name="Banfield J.F."/>
        </authorList>
    </citation>
    <scope>NUCLEOTIDE SEQUENCE [LARGE SCALE GENOMIC DNA]</scope>
</reference>
<proteinExistence type="predicted"/>
<comment type="caution">
    <text evidence="1">The sequence shown here is derived from an EMBL/GenBank/DDBJ whole genome shotgun (WGS) entry which is preliminary data.</text>
</comment>
<name>A0A1F4WJC5_UNCKA</name>
<gene>
    <name evidence="1" type="ORF">A2415_05300</name>
</gene>
<accession>A0A1F4WJC5</accession>
<dbReference type="Proteomes" id="UP000179113">
    <property type="component" value="Unassembled WGS sequence"/>
</dbReference>
<organism evidence="1 2">
    <name type="scientific">candidate division WWE3 bacterium RIFOXYC1_FULL_39_7</name>
    <dbReference type="NCBI Taxonomy" id="1802643"/>
    <lineage>
        <taxon>Bacteria</taxon>
        <taxon>Katanobacteria</taxon>
    </lineage>
</organism>
<evidence type="ECO:0000313" key="2">
    <source>
        <dbReference type="Proteomes" id="UP000179113"/>
    </source>
</evidence>
<protein>
    <submittedName>
        <fullName evidence="1">Uncharacterized protein</fullName>
    </submittedName>
</protein>
<sequence length="102" mass="11585">MLHYYRLSYIGDKSMSKNTVVIAVVKFVLNSNGIWVFNGASCLTSNWFSVAQHPDHNDEDSEVTLHMLAQGFHLQSGPTYSEFAIEGDKLIPTKMEMIFIRD</sequence>